<evidence type="ECO:0000256" key="1">
    <source>
        <dbReference type="SAM" id="Phobius"/>
    </source>
</evidence>
<accession>A0A9P0H4N2</accession>
<proteinExistence type="predicted"/>
<protein>
    <submittedName>
        <fullName evidence="2">Uncharacterized protein</fullName>
    </submittedName>
</protein>
<evidence type="ECO:0000313" key="2">
    <source>
        <dbReference type="EMBL" id="CAH1395130.1"/>
    </source>
</evidence>
<dbReference type="Proteomes" id="UP001152798">
    <property type="component" value="Chromosome 3"/>
</dbReference>
<keyword evidence="3" id="KW-1185">Reference proteome</keyword>
<gene>
    <name evidence="2" type="ORF">NEZAVI_LOCUS5461</name>
</gene>
<evidence type="ECO:0000313" key="3">
    <source>
        <dbReference type="Proteomes" id="UP001152798"/>
    </source>
</evidence>
<keyword evidence="1" id="KW-0472">Membrane</keyword>
<organism evidence="2 3">
    <name type="scientific">Nezara viridula</name>
    <name type="common">Southern green stink bug</name>
    <name type="synonym">Cimex viridulus</name>
    <dbReference type="NCBI Taxonomy" id="85310"/>
    <lineage>
        <taxon>Eukaryota</taxon>
        <taxon>Metazoa</taxon>
        <taxon>Ecdysozoa</taxon>
        <taxon>Arthropoda</taxon>
        <taxon>Hexapoda</taxon>
        <taxon>Insecta</taxon>
        <taxon>Pterygota</taxon>
        <taxon>Neoptera</taxon>
        <taxon>Paraneoptera</taxon>
        <taxon>Hemiptera</taxon>
        <taxon>Heteroptera</taxon>
        <taxon>Panheteroptera</taxon>
        <taxon>Pentatomomorpha</taxon>
        <taxon>Pentatomoidea</taxon>
        <taxon>Pentatomidae</taxon>
        <taxon>Pentatominae</taxon>
        <taxon>Nezara</taxon>
    </lineage>
</organism>
<dbReference type="EMBL" id="OV725079">
    <property type="protein sequence ID" value="CAH1395130.1"/>
    <property type="molecule type" value="Genomic_DNA"/>
</dbReference>
<keyword evidence="1" id="KW-1133">Transmembrane helix</keyword>
<sequence length="67" mass="7783">MISFQSSSEFLGFFRAVWVHTIILATKFFFYCKSFLIFKQSLSMKTIGVTSKEHFASIHSNFFQETG</sequence>
<feature type="transmembrane region" description="Helical" evidence="1">
    <location>
        <begin position="12"/>
        <end position="32"/>
    </location>
</feature>
<dbReference type="AlphaFoldDB" id="A0A9P0H4N2"/>
<name>A0A9P0H4N2_NEZVI</name>
<reference evidence="2" key="1">
    <citation type="submission" date="2022-01" db="EMBL/GenBank/DDBJ databases">
        <authorList>
            <person name="King R."/>
        </authorList>
    </citation>
    <scope>NUCLEOTIDE SEQUENCE</scope>
</reference>
<keyword evidence="1" id="KW-0812">Transmembrane</keyword>